<proteinExistence type="predicted"/>
<evidence type="ECO:0000313" key="1">
    <source>
        <dbReference type="EMBL" id="UVC13761.1"/>
    </source>
</evidence>
<evidence type="ECO:0000313" key="2">
    <source>
        <dbReference type="Proteomes" id="UP001058098"/>
    </source>
</evidence>
<name>A0ABY5QRG1_9HYPH</name>
<dbReference type="RefSeq" id="WP_258117759.1">
    <property type="nucleotide sequence ID" value="NZ_CP062229.1"/>
</dbReference>
<protein>
    <submittedName>
        <fullName evidence="1">Uncharacterized protein</fullName>
    </submittedName>
</protein>
<accession>A0ABY5QRG1</accession>
<keyword evidence="2" id="KW-1185">Reference proteome</keyword>
<dbReference type="EMBL" id="CP062229">
    <property type="protein sequence ID" value="UVC13761.1"/>
    <property type="molecule type" value="Genomic_DNA"/>
</dbReference>
<organism evidence="1 2">
    <name type="scientific">Mesorhizobium onobrychidis</name>
    <dbReference type="NCBI Taxonomy" id="2775404"/>
    <lineage>
        <taxon>Bacteria</taxon>
        <taxon>Pseudomonadati</taxon>
        <taxon>Pseudomonadota</taxon>
        <taxon>Alphaproteobacteria</taxon>
        <taxon>Hyphomicrobiales</taxon>
        <taxon>Phyllobacteriaceae</taxon>
        <taxon>Mesorhizobium</taxon>
    </lineage>
</organism>
<sequence length="149" mass="17835">MRQLLGHIALAWLVLPSDADAHDWYTGKTDPVLHYDCCGNKDCHPIDSNDVRMTKDGYFVRLQRPAYLNETQEAEWFIPRERVQTSPDDRYHICERLTTFYRTIIPHMKFEAYHRFRWTCFFAPSGTSSIQPDEIYFRLLDFKLTNYLY</sequence>
<gene>
    <name evidence="1" type="ORF">IHQ72_24085</name>
</gene>
<reference evidence="1" key="1">
    <citation type="submission" date="2020-09" db="EMBL/GenBank/DDBJ databases">
        <title>Rhizobia associated with sainfoin plants.</title>
        <authorList>
            <person name="Asharfi S."/>
            <person name="Kuzmanovic N."/>
            <person name="Bunk B."/>
            <person name="Sproeer C."/>
            <person name="Becker M."/>
            <person name="Thuenen T."/>
        </authorList>
    </citation>
    <scope>NUCLEOTIDE SEQUENCE</scope>
    <source>
        <strain evidence="1">OM4</strain>
    </source>
</reference>
<dbReference type="Proteomes" id="UP001058098">
    <property type="component" value="Chromosome"/>
</dbReference>